<organism evidence="3 4">
    <name type="scientific">Stenotrophomonas maltophilia</name>
    <name type="common">Pseudomonas maltophilia</name>
    <name type="synonym">Xanthomonas maltophilia</name>
    <dbReference type="NCBI Taxonomy" id="40324"/>
    <lineage>
        <taxon>Bacteria</taxon>
        <taxon>Pseudomonadati</taxon>
        <taxon>Pseudomonadota</taxon>
        <taxon>Gammaproteobacteria</taxon>
        <taxon>Lysobacterales</taxon>
        <taxon>Lysobacteraceae</taxon>
        <taxon>Stenotrophomonas</taxon>
        <taxon>Stenotrophomonas maltophilia group</taxon>
    </lineage>
</organism>
<dbReference type="Proteomes" id="UP000487117">
    <property type="component" value="Unassembled WGS sequence"/>
</dbReference>
<feature type="chain" id="PRO_5031603124" evidence="2">
    <location>
        <begin position="45"/>
        <end position="448"/>
    </location>
</feature>
<feature type="signal peptide" evidence="2">
    <location>
        <begin position="1"/>
        <end position="44"/>
    </location>
</feature>
<sequence>MAVALNPNAFTWCPRTGEGACMSRFLHSPLYLLLASLLAAPALAAEHRAPDGVDLTLDLVGNVAHNPVGGVKEGTEGSYWIMAQSKFDLDKLFGVHNTDIDAQWAWFAGGNLAREKIGNSISAQQTWRPVAGGRLTRLTITHRFDNGLSITAGRAPVNSYFNNSALNCVFMSNAMCLTPYGAITDLGITAYPNSSWAAIVRYDVDDRWYAQAGVFDFNNDLNKAGKNGVDFSFGEGTGAISAYEVGYQTSFANDRLPRTYRLGVYRNTDGGRSSFFDANGNSAALTGKPTAALDGSRVGWYAMGDQTIWRGEGKRNLALFARAYVNTGNEAPVDQFFSADFVKTGTFAGRDQDTLAMFVSNTHFSDEQIAFLRDRRARHGGTGSPHSDEIITELSYGWAVHKGIRLMPNLQYVINPDPIFAPTRTTDIANALIVGLRVDVHFAQLFGW</sequence>
<keyword evidence="2" id="KW-0732">Signal</keyword>
<dbReference type="GO" id="GO:0008643">
    <property type="term" value="P:carbohydrate transport"/>
    <property type="evidence" value="ECO:0007669"/>
    <property type="project" value="InterPro"/>
</dbReference>
<gene>
    <name evidence="3" type="primary">oprB</name>
    <name evidence="3" type="ORF">GAK31_00509</name>
</gene>
<dbReference type="InterPro" id="IPR038673">
    <property type="entry name" value="OprB_sf"/>
</dbReference>
<name>A0A7V8JN43_STEMA</name>
<dbReference type="GO" id="GO:0016020">
    <property type="term" value="C:membrane"/>
    <property type="evidence" value="ECO:0007669"/>
    <property type="project" value="InterPro"/>
</dbReference>
<dbReference type="InterPro" id="IPR052932">
    <property type="entry name" value="OprB_Porin"/>
</dbReference>
<proteinExistence type="inferred from homology"/>
<comment type="similarity">
    <text evidence="1 2">Belongs to the OprB family.</text>
</comment>
<comment type="caution">
    <text evidence="3">The sequence shown here is derived from an EMBL/GenBank/DDBJ whole genome shotgun (WGS) entry which is preliminary data.</text>
</comment>
<protein>
    <submittedName>
        <fullName evidence="3">Porin B</fullName>
    </submittedName>
</protein>
<reference evidence="4" key="1">
    <citation type="journal article" date="2020" name="MBio">
        <title>Horizontal gene transfer to a defensive symbiont with a reduced genome amongst a multipartite beetle microbiome.</title>
        <authorList>
            <person name="Waterworth S.C."/>
            <person name="Florez L.V."/>
            <person name="Rees E.R."/>
            <person name="Hertweck C."/>
            <person name="Kaltenpoth M."/>
            <person name="Kwan J.C."/>
        </authorList>
    </citation>
    <scope>NUCLEOTIDE SEQUENCE [LARGE SCALE GENOMIC DNA]</scope>
</reference>
<dbReference type="AlphaFoldDB" id="A0A7V8JN43"/>
<dbReference type="EMBL" id="WNDS01000001">
    <property type="protein sequence ID" value="KAF1017248.1"/>
    <property type="molecule type" value="Genomic_DNA"/>
</dbReference>
<accession>A0A7V8JN43</accession>
<dbReference type="GO" id="GO:0015288">
    <property type="term" value="F:porin activity"/>
    <property type="evidence" value="ECO:0007669"/>
    <property type="project" value="InterPro"/>
</dbReference>
<evidence type="ECO:0000256" key="1">
    <source>
        <dbReference type="ARBA" id="ARBA00008769"/>
    </source>
</evidence>
<dbReference type="InterPro" id="IPR007049">
    <property type="entry name" value="Carb-sel_porin_OprB"/>
</dbReference>
<dbReference type="PANTHER" id="PTHR37944:SF1">
    <property type="entry name" value="PORIN B"/>
    <property type="match status" value="1"/>
</dbReference>
<evidence type="ECO:0000256" key="2">
    <source>
        <dbReference type="RuleBase" id="RU363072"/>
    </source>
</evidence>
<dbReference type="Gene3D" id="2.40.160.180">
    <property type="entry name" value="Carbohydrate-selective porin OprB"/>
    <property type="match status" value="1"/>
</dbReference>
<evidence type="ECO:0000313" key="3">
    <source>
        <dbReference type="EMBL" id="KAF1017248.1"/>
    </source>
</evidence>
<dbReference type="PANTHER" id="PTHR37944">
    <property type="entry name" value="PORIN B"/>
    <property type="match status" value="1"/>
</dbReference>
<dbReference type="Pfam" id="PF04966">
    <property type="entry name" value="OprB"/>
    <property type="match status" value="1"/>
</dbReference>
<evidence type="ECO:0000313" key="4">
    <source>
        <dbReference type="Proteomes" id="UP000487117"/>
    </source>
</evidence>